<dbReference type="SUPFAM" id="SSF55729">
    <property type="entry name" value="Acyl-CoA N-acyltransferases (Nat)"/>
    <property type="match status" value="1"/>
</dbReference>
<dbReference type="InterPro" id="IPR016181">
    <property type="entry name" value="Acyl_CoA_acyltransferase"/>
</dbReference>
<keyword evidence="3" id="KW-1185">Reference proteome</keyword>
<protein>
    <submittedName>
        <fullName evidence="2">GNAT superfamily N-acetyltransferase</fullName>
    </submittedName>
</protein>
<gene>
    <name evidence="2" type="ORF">FHS32_000130</name>
</gene>
<dbReference type="InterPro" id="IPR000182">
    <property type="entry name" value="GNAT_dom"/>
</dbReference>
<evidence type="ECO:0000259" key="1">
    <source>
        <dbReference type="PROSITE" id="PS51186"/>
    </source>
</evidence>
<sequence length="183" mass="20453">MSLELCHCTDVEPVRQTIVDIHVEVRQRDLGLTGPFYSAERFNERLTGHSSVPGWEAVVAFDGSEPAGFAYATPLVPGTRWWAAMTTPLPDGYTTETGSRTLALNEIVVRRPWRGTGLARRIHEELLASRGEERVTLLVNPKAGNGKVQAIYQRWGYEKIGEQRPFADSPVFAAMMRDPLRCV</sequence>
<dbReference type="Proteomes" id="UP000568022">
    <property type="component" value="Unassembled WGS sequence"/>
</dbReference>
<evidence type="ECO:0000313" key="2">
    <source>
        <dbReference type="EMBL" id="MBB5123418.1"/>
    </source>
</evidence>
<dbReference type="GO" id="GO:0016747">
    <property type="term" value="F:acyltransferase activity, transferring groups other than amino-acyl groups"/>
    <property type="evidence" value="ECO:0007669"/>
    <property type="project" value="InterPro"/>
</dbReference>
<reference evidence="2 3" key="1">
    <citation type="submission" date="2020-08" db="EMBL/GenBank/DDBJ databases">
        <title>Genomic Encyclopedia of Type Strains, Phase III (KMG-III): the genomes of soil and plant-associated and newly described type strains.</title>
        <authorList>
            <person name="Whitman W."/>
        </authorList>
    </citation>
    <scope>NUCLEOTIDE SEQUENCE [LARGE SCALE GENOMIC DNA]</scope>
    <source>
        <strain evidence="2 3">CECT 3226</strain>
    </source>
</reference>
<evidence type="ECO:0000313" key="3">
    <source>
        <dbReference type="Proteomes" id="UP000568022"/>
    </source>
</evidence>
<feature type="domain" description="N-acetyltransferase" evidence="1">
    <location>
        <begin position="9"/>
        <end position="181"/>
    </location>
</feature>
<dbReference type="Gene3D" id="3.40.630.30">
    <property type="match status" value="1"/>
</dbReference>
<comment type="caution">
    <text evidence="2">The sequence shown here is derived from an EMBL/GenBank/DDBJ whole genome shotgun (WGS) entry which is preliminary data.</text>
</comment>
<dbReference type="Pfam" id="PF00583">
    <property type="entry name" value="Acetyltransf_1"/>
    <property type="match status" value="1"/>
</dbReference>
<organism evidence="2 3">
    <name type="scientific">Streptomyces griseoloalbus</name>
    <dbReference type="NCBI Taxonomy" id="67303"/>
    <lineage>
        <taxon>Bacteria</taxon>
        <taxon>Bacillati</taxon>
        <taxon>Actinomycetota</taxon>
        <taxon>Actinomycetes</taxon>
        <taxon>Kitasatosporales</taxon>
        <taxon>Streptomycetaceae</taxon>
        <taxon>Streptomyces</taxon>
    </lineage>
</organism>
<dbReference type="AlphaFoldDB" id="A0A7W8BK71"/>
<dbReference type="PROSITE" id="PS51186">
    <property type="entry name" value="GNAT"/>
    <property type="match status" value="1"/>
</dbReference>
<name>A0A7W8BK71_9ACTN</name>
<keyword evidence="2" id="KW-0808">Transferase</keyword>
<dbReference type="EMBL" id="JACHJE010000001">
    <property type="protein sequence ID" value="MBB5123418.1"/>
    <property type="molecule type" value="Genomic_DNA"/>
</dbReference>
<accession>A0A7W8BK71</accession>
<proteinExistence type="predicted"/>